<evidence type="ECO:0000256" key="11">
    <source>
        <dbReference type="ARBA" id="ARBA00023288"/>
    </source>
</evidence>
<dbReference type="EMBL" id="WEIO01000010">
    <property type="protein sequence ID" value="KAB7704988.1"/>
    <property type="molecule type" value="Genomic_DNA"/>
</dbReference>
<dbReference type="PANTHER" id="PTHR30290:SF10">
    <property type="entry name" value="PERIPLASMIC OLIGOPEPTIDE-BINDING PROTEIN-RELATED"/>
    <property type="match status" value="1"/>
</dbReference>
<keyword evidence="9" id="KW-0564">Palmitate</keyword>
<evidence type="ECO:0000256" key="3">
    <source>
        <dbReference type="ARBA" id="ARBA00005695"/>
    </source>
</evidence>
<evidence type="ECO:0000256" key="10">
    <source>
        <dbReference type="ARBA" id="ARBA00023157"/>
    </source>
</evidence>
<evidence type="ECO:0000256" key="12">
    <source>
        <dbReference type="ARBA" id="ARBA00063980"/>
    </source>
</evidence>
<dbReference type="FunFam" id="3.90.76.10:FF:000001">
    <property type="entry name" value="Oligopeptide ABC transporter substrate-binding protein"/>
    <property type="match status" value="1"/>
</dbReference>
<accession>A0A6I1FCH4</accession>
<evidence type="ECO:0000256" key="2">
    <source>
        <dbReference type="ARBA" id="ARBA00004418"/>
    </source>
</evidence>
<organism evidence="16 17">
    <name type="scientific">Bacillus aerolatus</name>
    <dbReference type="NCBI Taxonomy" id="2653354"/>
    <lineage>
        <taxon>Bacteria</taxon>
        <taxon>Bacillati</taxon>
        <taxon>Bacillota</taxon>
        <taxon>Bacilli</taxon>
        <taxon>Bacillales</taxon>
        <taxon>Bacillaceae</taxon>
        <taxon>Bacillus</taxon>
    </lineage>
</organism>
<keyword evidence="17" id="KW-1185">Reference proteome</keyword>
<comment type="similarity">
    <text evidence="3">Belongs to the bacterial solute-binding protein 5 family.</text>
</comment>
<keyword evidence="11" id="KW-0449">Lipoprotein</keyword>
<evidence type="ECO:0000256" key="1">
    <source>
        <dbReference type="ARBA" id="ARBA00004193"/>
    </source>
</evidence>
<dbReference type="PANTHER" id="PTHR30290">
    <property type="entry name" value="PERIPLASMIC BINDING COMPONENT OF ABC TRANSPORTER"/>
    <property type="match status" value="1"/>
</dbReference>
<evidence type="ECO:0000313" key="17">
    <source>
        <dbReference type="Proteomes" id="UP000429595"/>
    </source>
</evidence>
<keyword evidence="10" id="KW-1015">Disulfide bond</keyword>
<sequence length="548" mass="61710">MKKRSYALFLVLLLAMSTFLAACGGGGKENGDGENGSGKSDNILNLTETQDIPSMDSVLATDAVSFNTLNSTMEGLYRMGENDEAVDGIAEGEPEVSGDGKTWTFKLRDAKWSNGDPVTANDFVFAWRKALTPDTAAEYAYIMYDLKNAKAVNEGKMKPEELGVKAIDDKTLEVQLENAVPYFKELVTFGTFLPQNEKFVTEQGKKFGLEADTTLYNGPFTLAEWKHEDKFVMKKNPEYWDAEAVKLEQIDTKIVKDTQTDVNLFESGDVDQIKLSSEFVDKYKENEGFFTVKESSVFFLRLNQESNEILKNVDARKAIAKGFDKKGITDVLLNNGSVEANFFVPEEFAKGPDGKDFREASGEYLKTDIKEAQKHWKAAKKGLGQDKITLELLNYDDDLARKTGEFIKEQLETNLDGLTVNIKQQPFKQKLDLETKMNYEMSLAGWGADYLDPMTYLDMYVTGGAHNQQGFSNAEYDKLIQDAKTTLLLEPEKRWEALVKAEKILLEDEAAIAPIYQRSRAYLKNPRLEGVLFHKVGADQSYKWAEFK</sequence>
<keyword evidence="7" id="KW-0571">Peptide transport</keyword>
<evidence type="ECO:0000256" key="14">
    <source>
        <dbReference type="SAM" id="SignalP"/>
    </source>
</evidence>
<name>A0A6I1FCH4_9BACI</name>
<dbReference type="RefSeq" id="WP_152153629.1">
    <property type="nucleotide sequence ID" value="NZ_WEIO01000010.1"/>
</dbReference>
<evidence type="ECO:0000256" key="8">
    <source>
        <dbReference type="ARBA" id="ARBA00022927"/>
    </source>
</evidence>
<dbReference type="Pfam" id="PF00496">
    <property type="entry name" value="SBP_bac_5"/>
    <property type="match status" value="1"/>
</dbReference>
<comment type="subunit">
    <text evidence="12">The complex is composed of two ATP-binding proteins (OppD and OppF), two transmembrane proteins (OppB and OppC) and a solute-binding protein (OppA).</text>
</comment>
<keyword evidence="5 14" id="KW-0732">Signal</keyword>
<dbReference type="Gene3D" id="3.90.76.10">
    <property type="entry name" value="Dipeptide-binding Protein, Domain 1"/>
    <property type="match status" value="1"/>
</dbReference>
<dbReference type="Gene3D" id="3.10.105.10">
    <property type="entry name" value="Dipeptide-binding Protein, Domain 3"/>
    <property type="match status" value="1"/>
</dbReference>
<dbReference type="Gene3D" id="3.40.190.10">
    <property type="entry name" value="Periplasmic binding protein-like II"/>
    <property type="match status" value="1"/>
</dbReference>
<dbReference type="SUPFAM" id="SSF53850">
    <property type="entry name" value="Periplasmic binding protein-like II"/>
    <property type="match status" value="1"/>
</dbReference>
<comment type="caution">
    <text evidence="16">The sequence shown here is derived from an EMBL/GenBank/DDBJ whole genome shotgun (WGS) entry which is preliminary data.</text>
</comment>
<dbReference type="GO" id="GO:0043190">
    <property type="term" value="C:ATP-binding cassette (ABC) transporter complex"/>
    <property type="evidence" value="ECO:0007669"/>
    <property type="project" value="InterPro"/>
</dbReference>
<evidence type="ECO:0000256" key="6">
    <source>
        <dbReference type="ARBA" id="ARBA00022764"/>
    </source>
</evidence>
<comment type="subcellular location">
    <subcellularLocation>
        <location evidence="1">Cell membrane</location>
        <topology evidence="1">Lipid-anchor</topology>
    </subcellularLocation>
    <subcellularLocation>
        <location evidence="2">Periplasm</location>
    </subcellularLocation>
</comment>
<protein>
    <recommendedName>
        <fullName evidence="13">Periplasmic oligopeptide-binding protein OppA</fullName>
    </recommendedName>
</protein>
<dbReference type="GO" id="GO:0015833">
    <property type="term" value="P:peptide transport"/>
    <property type="evidence" value="ECO:0007669"/>
    <property type="project" value="UniProtKB-KW"/>
</dbReference>
<dbReference type="FunFam" id="3.40.190.10:FF:000018">
    <property type="entry name" value="Oligopeptide ABC transporter, oligopeptide-binding protein"/>
    <property type="match status" value="1"/>
</dbReference>
<evidence type="ECO:0000256" key="13">
    <source>
        <dbReference type="ARBA" id="ARBA00072558"/>
    </source>
</evidence>
<evidence type="ECO:0000256" key="7">
    <source>
        <dbReference type="ARBA" id="ARBA00022856"/>
    </source>
</evidence>
<dbReference type="AlphaFoldDB" id="A0A6I1FCH4"/>
<evidence type="ECO:0000259" key="15">
    <source>
        <dbReference type="Pfam" id="PF00496"/>
    </source>
</evidence>
<evidence type="ECO:0000256" key="9">
    <source>
        <dbReference type="ARBA" id="ARBA00023139"/>
    </source>
</evidence>
<feature type="chain" id="PRO_5026203417" description="Periplasmic oligopeptide-binding protein OppA" evidence="14">
    <location>
        <begin position="22"/>
        <end position="548"/>
    </location>
</feature>
<proteinExistence type="inferred from homology"/>
<dbReference type="InterPro" id="IPR039424">
    <property type="entry name" value="SBP_5"/>
</dbReference>
<dbReference type="InterPro" id="IPR030678">
    <property type="entry name" value="Peptide/Ni-bd"/>
</dbReference>
<evidence type="ECO:0000256" key="4">
    <source>
        <dbReference type="ARBA" id="ARBA00022448"/>
    </source>
</evidence>
<dbReference type="Proteomes" id="UP000429595">
    <property type="component" value="Unassembled WGS sequence"/>
</dbReference>
<dbReference type="GO" id="GO:0015031">
    <property type="term" value="P:protein transport"/>
    <property type="evidence" value="ECO:0007669"/>
    <property type="project" value="UniProtKB-KW"/>
</dbReference>
<feature type="signal peptide" evidence="14">
    <location>
        <begin position="1"/>
        <end position="21"/>
    </location>
</feature>
<evidence type="ECO:0000256" key="5">
    <source>
        <dbReference type="ARBA" id="ARBA00022729"/>
    </source>
</evidence>
<keyword evidence="8" id="KW-0653">Protein transport</keyword>
<reference evidence="16 17" key="1">
    <citation type="submission" date="2019-10" db="EMBL/GenBank/DDBJ databases">
        <title>Bacillus aerolatum sp. nov., isolated from bioaerosol of sport playgrounds.</title>
        <authorList>
            <person name="Chen P."/>
            <person name="Zhang G."/>
        </authorList>
    </citation>
    <scope>NUCLEOTIDE SEQUENCE [LARGE SCALE GENOMIC DNA]</scope>
    <source>
        <strain evidence="16 17">CX253</strain>
    </source>
</reference>
<dbReference type="GO" id="GO:1904680">
    <property type="term" value="F:peptide transmembrane transporter activity"/>
    <property type="evidence" value="ECO:0007669"/>
    <property type="project" value="TreeGrafter"/>
</dbReference>
<keyword evidence="6" id="KW-0574">Periplasm</keyword>
<gene>
    <name evidence="16" type="ORF">F9802_15620</name>
</gene>
<dbReference type="PROSITE" id="PS51257">
    <property type="entry name" value="PROKAR_LIPOPROTEIN"/>
    <property type="match status" value="1"/>
</dbReference>
<dbReference type="PIRSF" id="PIRSF002741">
    <property type="entry name" value="MppA"/>
    <property type="match status" value="1"/>
</dbReference>
<dbReference type="CDD" id="cd08504">
    <property type="entry name" value="PBP2_OppA"/>
    <property type="match status" value="1"/>
</dbReference>
<dbReference type="FunFam" id="3.10.105.10:FF:000001">
    <property type="entry name" value="Oligopeptide ABC transporter, oligopeptide-binding protein"/>
    <property type="match status" value="1"/>
</dbReference>
<evidence type="ECO:0000313" key="16">
    <source>
        <dbReference type="EMBL" id="KAB7704988.1"/>
    </source>
</evidence>
<dbReference type="InterPro" id="IPR000914">
    <property type="entry name" value="SBP_5_dom"/>
</dbReference>
<keyword evidence="4" id="KW-0813">Transport</keyword>
<dbReference type="GO" id="GO:0030288">
    <property type="term" value="C:outer membrane-bounded periplasmic space"/>
    <property type="evidence" value="ECO:0007669"/>
    <property type="project" value="UniProtKB-ARBA"/>
</dbReference>
<feature type="domain" description="Solute-binding protein family 5" evidence="15">
    <location>
        <begin position="86"/>
        <end position="465"/>
    </location>
</feature>